<comment type="caution">
    <text evidence="1">The sequence shown here is derived from an EMBL/GenBank/DDBJ whole genome shotgun (WGS) entry which is preliminary data.</text>
</comment>
<dbReference type="Proteomes" id="UP000828390">
    <property type="component" value="Unassembled WGS sequence"/>
</dbReference>
<evidence type="ECO:0000313" key="1">
    <source>
        <dbReference type="EMBL" id="KAH3786388.1"/>
    </source>
</evidence>
<evidence type="ECO:0000313" key="2">
    <source>
        <dbReference type="Proteomes" id="UP000828390"/>
    </source>
</evidence>
<dbReference type="AlphaFoldDB" id="A0A9D4EW07"/>
<organism evidence="1 2">
    <name type="scientific">Dreissena polymorpha</name>
    <name type="common">Zebra mussel</name>
    <name type="synonym">Mytilus polymorpha</name>
    <dbReference type="NCBI Taxonomy" id="45954"/>
    <lineage>
        <taxon>Eukaryota</taxon>
        <taxon>Metazoa</taxon>
        <taxon>Spiralia</taxon>
        <taxon>Lophotrochozoa</taxon>
        <taxon>Mollusca</taxon>
        <taxon>Bivalvia</taxon>
        <taxon>Autobranchia</taxon>
        <taxon>Heteroconchia</taxon>
        <taxon>Euheterodonta</taxon>
        <taxon>Imparidentia</taxon>
        <taxon>Neoheterodontei</taxon>
        <taxon>Myida</taxon>
        <taxon>Dreissenoidea</taxon>
        <taxon>Dreissenidae</taxon>
        <taxon>Dreissena</taxon>
    </lineage>
</organism>
<dbReference type="EMBL" id="JAIWYP010000008">
    <property type="protein sequence ID" value="KAH3786388.1"/>
    <property type="molecule type" value="Genomic_DNA"/>
</dbReference>
<gene>
    <name evidence="1" type="ORF">DPMN_164495</name>
</gene>
<protein>
    <submittedName>
        <fullName evidence="1">Uncharacterized protein</fullName>
    </submittedName>
</protein>
<name>A0A9D4EW07_DREPO</name>
<accession>A0A9D4EW07</accession>
<reference evidence="1" key="2">
    <citation type="submission" date="2020-11" db="EMBL/GenBank/DDBJ databases">
        <authorList>
            <person name="McCartney M.A."/>
            <person name="Auch B."/>
            <person name="Kono T."/>
            <person name="Mallez S."/>
            <person name="Becker A."/>
            <person name="Gohl D.M."/>
            <person name="Silverstein K.A.T."/>
            <person name="Koren S."/>
            <person name="Bechman K.B."/>
            <person name="Herman A."/>
            <person name="Abrahante J.E."/>
            <person name="Garbe J."/>
        </authorList>
    </citation>
    <scope>NUCLEOTIDE SEQUENCE</scope>
    <source>
        <strain evidence="1">Duluth1</strain>
        <tissue evidence="1">Whole animal</tissue>
    </source>
</reference>
<proteinExistence type="predicted"/>
<sequence length="102" mass="11622">MLRNNLGLKDIVLVNTERKQSVDNKVPGVVICTLQNPEDRTKVLQAKNQLKRSEQYFNVFIYKDQSVEESTLNQNLKTIGNVLKEKGCDISLKGTRVISHVH</sequence>
<reference evidence="1" key="1">
    <citation type="journal article" date="2019" name="bioRxiv">
        <title>The Genome of the Zebra Mussel, Dreissena polymorpha: A Resource for Invasive Species Research.</title>
        <authorList>
            <person name="McCartney M.A."/>
            <person name="Auch B."/>
            <person name="Kono T."/>
            <person name="Mallez S."/>
            <person name="Zhang Y."/>
            <person name="Obille A."/>
            <person name="Becker A."/>
            <person name="Abrahante J.E."/>
            <person name="Garbe J."/>
            <person name="Badalamenti J.P."/>
            <person name="Herman A."/>
            <person name="Mangelson H."/>
            <person name="Liachko I."/>
            <person name="Sullivan S."/>
            <person name="Sone E.D."/>
            <person name="Koren S."/>
            <person name="Silverstein K.A.T."/>
            <person name="Beckman K.B."/>
            <person name="Gohl D.M."/>
        </authorList>
    </citation>
    <scope>NUCLEOTIDE SEQUENCE</scope>
    <source>
        <strain evidence="1">Duluth1</strain>
        <tissue evidence="1">Whole animal</tissue>
    </source>
</reference>
<keyword evidence="2" id="KW-1185">Reference proteome</keyword>